<proteinExistence type="predicted"/>
<dbReference type="Gene3D" id="3.40.50.150">
    <property type="entry name" value="Vaccinia Virus protein VP39"/>
    <property type="match status" value="1"/>
</dbReference>
<organism evidence="1 2">
    <name type="scientific">Serendipita vermifera MAFF 305830</name>
    <dbReference type="NCBI Taxonomy" id="933852"/>
    <lineage>
        <taxon>Eukaryota</taxon>
        <taxon>Fungi</taxon>
        <taxon>Dikarya</taxon>
        <taxon>Basidiomycota</taxon>
        <taxon>Agaricomycotina</taxon>
        <taxon>Agaricomycetes</taxon>
        <taxon>Sebacinales</taxon>
        <taxon>Serendipitaceae</taxon>
        <taxon>Serendipita</taxon>
    </lineage>
</organism>
<dbReference type="HOGENOM" id="CLU_010595_5_0_1"/>
<keyword evidence="2" id="KW-1185">Reference proteome</keyword>
<name>A0A0C3AXK3_SERVB</name>
<reference evidence="2" key="2">
    <citation type="submission" date="2015-01" db="EMBL/GenBank/DDBJ databases">
        <title>Evolutionary Origins and Diversification of the Mycorrhizal Mutualists.</title>
        <authorList>
            <consortium name="DOE Joint Genome Institute"/>
            <consortium name="Mycorrhizal Genomics Consortium"/>
            <person name="Kohler A."/>
            <person name="Kuo A."/>
            <person name="Nagy L.G."/>
            <person name="Floudas D."/>
            <person name="Copeland A."/>
            <person name="Barry K.W."/>
            <person name="Cichocki N."/>
            <person name="Veneault-Fourrey C."/>
            <person name="LaButti K."/>
            <person name="Lindquist E.A."/>
            <person name="Lipzen A."/>
            <person name="Lundell T."/>
            <person name="Morin E."/>
            <person name="Murat C."/>
            <person name="Riley R."/>
            <person name="Ohm R."/>
            <person name="Sun H."/>
            <person name="Tunlid A."/>
            <person name="Henrissat B."/>
            <person name="Grigoriev I.V."/>
            <person name="Hibbett D.S."/>
            <person name="Martin F."/>
        </authorList>
    </citation>
    <scope>NUCLEOTIDE SEQUENCE [LARGE SCALE GENOMIC DNA]</scope>
    <source>
        <strain evidence="2">MAFF 305830</strain>
    </source>
</reference>
<dbReference type="AlphaFoldDB" id="A0A0C3AXK3"/>
<reference evidence="1 2" key="1">
    <citation type="submission" date="2014-04" db="EMBL/GenBank/DDBJ databases">
        <authorList>
            <consortium name="DOE Joint Genome Institute"/>
            <person name="Kuo A."/>
            <person name="Zuccaro A."/>
            <person name="Kohler A."/>
            <person name="Nagy L.G."/>
            <person name="Floudas D."/>
            <person name="Copeland A."/>
            <person name="Barry K.W."/>
            <person name="Cichocki N."/>
            <person name="Veneault-Fourrey C."/>
            <person name="LaButti K."/>
            <person name="Lindquist E.A."/>
            <person name="Lipzen A."/>
            <person name="Lundell T."/>
            <person name="Morin E."/>
            <person name="Murat C."/>
            <person name="Sun H."/>
            <person name="Tunlid A."/>
            <person name="Henrissat B."/>
            <person name="Grigoriev I.V."/>
            <person name="Hibbett D.S."/>
            <person name="Martin F."/>
            <person name="Nordberg H.P."/>
            <person name="Cantor M.N."/>
            <person name="Hua S.X."/>
        </authorList>
    </citation>
    <scope>NUCLEOTIDE SEQUENCE [LARGE SCALE GENOMIC DNA]</scope>
    <source>
        <strain evidence="1 2">MAFF 305830</strain>
    </source>
</reference>
<dbReference type="Proteomes" id="UP000054097">
    <property type="component" value="Unassembled WGS sequence"/>
</dbReference>
<evidence type="ECO:0008006" key="3">
    <source>
        <dbReference type="Google" id="ProtNLM"/>
    </source>
</evidence>
<accession>A0A0C3AXK3</accession>
<dbReference type="CDD" id="cd02440">
    <property type="entry name" value="AdoMet_MTases"/>
    <property type="match status" value="1"/>
</dbReference>
<dbReference type="InterPro" id="IPR029063">
    <property type="entry name" value="SAM-dependent_MTases_sf"/>
</dbReference>
<dbReference type="Pfam" id="PF13489">
    <property type="entry name" value="Methyltransf_23"/>
    <property type="match status" value="1"/>
</dbReference>
<gene>
    <name evidence="1" type="ORF">M408DRAFT_230711</name>
</gene>
<dbReference type="EMBL" id="KN824321">
    <property type="protein sequence ID" value="KIM24709.1"/>
    <property type="molecule type" value="Genomic_DNA"/>
</dbReference>
<protein>
    <recommendedName>
        <fullName evidence="3">Methyltransferase domain-containing protein</fullName>
    </recommendedName>
</protein>
<evidence type="ECO:0000313" key="1">
    <source>
        <dbReference type="EMBL" id="KIM24709.1"/>
    </source>
</evidence>
<evidence type="ECO:0000313" key="2">
    <source>
        <dbReference type="Proteomes" id="UP000054097"/>
    </source>
</evidence>
<sequence length="417" mass="47740">MHRRSDSAEARHISAAADVDIGPFRITNTNSQAQNESLKWHHEAMRLCLGGLYPCPEVVRSVLAPVVGRTKRILDIGCGNRIWALEMAQEFPHTEVWGWDRPQVQEMWTGEVPNNCRFETAPNYDFLENYEDKFDLIHMRFVAGGCTQFSKTMEDIQTSLRPGGLFILIDSTGDLLYEDGVSLVQMKSSQHPEGIRLQRLFYEVRHASVSMGFDENAMRSTLQEGMWGPDFSRLIDCGAEEVLFPIGPWARSSDPEEESSLKTVGELMKKSINMVRSGHEMVLKRLGFSERTLAAWHDEINKELYNEDLKLLLDTRVLWGRRSSGKTTISSHLPRAVQALQRKLYKGRHDGPSSPLSQTESTLGAKTYRYMRTFKSPTHWQNVTERRRRPNGFAHDPVPFVLRTTIRSRRSRSKEIS</sequence>
<dbReference type="OrthoDB" id="2013972at2759"/>
<dbReference type="SUPFAM" id="SSF53335">
    <property type="entry name" value="S-adenosyl-L-methionine-dependent methyltransferases"/>
    <property type="match status" value="1"/>
</dbReference>